<dbReference type="Gene3D" id="3.10.180.10">
    <property type="entry name" value="2,3-Dihydroxybiphenyl 1,2-Dioxygenase, domain 1"/>
    <property type="match status" value="1"/>
</dbReference>
<keyword evidence="3" id="KW-1185">Reference proteome</keyword>
<dbReference type="OrthoDB" id="2453533at2"/>
<sequence length="113" mass="12356">MSVNLFAGIAVRDYPAALAWYERLFGSPPTYVVSDTEALWEITPHGSVVVELRPDRAGHAFHTLFVDDLDERVAAISARGIEPTDLETYDNGVRKFLFHDPEGNELGIGGGPA</sequence>
<evidence type="ECO:0000259" key="1">
    <source>
        <dbReference type="PROSITE" id="PS51819"/>
    </source>
</evidence>
<feature type="domain" description="VOC" evidence="1">
    <location>
        <begin position="2"/>
        <end position="111"/>
    </location>
</feature>
<dbReference type="EMBL" id="RSEC01000058">
    <property type="protein sequence ID" value="RSD13399.1"/>
    <property type="molecule type" value="Genomic_DNA"/>
</dbReference>
<dbReference type="Proteomes" id="UP000267081">
    <property type="component" value="Unassembled WGS sequence"/>
</dbReference>
<dbReference type="SUPFAM" id="SSF54593">
    <property type="entry name" value="Glyoxalase/Bleomycin resistance protein/Dihydroxybiphenyl dioxygenase"/>
    <property type="match status" value="1"/>
</dbReference>
<organism evidence="2 3">
    <name type="scientific">Amycolatopsis eburnea</name>
    <dbReference type="NCBI Taxonomy" id="2267691"/>
    <lineage>
        <taxon>Bacteria</taxon>
        <taxon>Bacillati</taxon>
        <taxon>Actinomycetota</taxon>
        <taxon>Actinomycetes</taxon>
        <taxon>Pseudonocardiales</taxon>
        <taxon>Pseudonocardiaceae</taxon>
        <taxon>Amycolatopsis</taxon>
    </lineage>
</organism>
<protein>
    <submittedName>
        <fullName evidence="2">VOC family protein</fullName>
    </submittedName>
</protein>
<accession>A0A3R9DFT0</accession>
<dbReference type="AlphaFoldDB" id="A0A3R9DFT0"/>
<gene>
    <name evidence="2" type="ORF">EIY87_27120</name>
</gene>
<dbReference type="RefSeq" id="WP_125312693.1">
    <property type="nucleotide sequence ID" value="NZ_RSEC01000058.1"/>
</dbReference>
<dbReference type="InterPro" id="IPR037523">
    <property type="entry name" value="VOC_core"/>
</dbReference>
<proteinExistence type="predicted"/>
<dbReference type="CDD" id="cd06587">
    <property type="entry name" value="VOC"/>
    <property type="match status" value="1"/>
</dbReference>
<evidence type="ECO:0000313" key="2">
    <source>
        <dbReference type="EMBL" id="RSD13399.1"/>
    </source>
</evidence>
<dbReference type="Pfam" id="PF00903">
    <property type="entry name" value="Glyoxalase"/>
    <property type="match status" value="1"/>
</dbReference>
<dbReference type="PROSITE" id="PS51819">
    <property type="entry name" value="VOC"/>
    <property type="match status" value="1"/>
</dbReference>
<name>A0A3R9DFT0_9PSEU</name>
<evidence type="ECO:0000313" key="3">
    <source>
        <dbReference type="Proteomes" id="UP000267081"/>
    </source>
</evidence>
<reference evidence="2 3" key="1">
    <citation type="submission" date="2018-12" db="EMBL/GenBank/DDBJ databases">
        <title>Amycolatopsis eburnea sp. nov. actinomycete associate with arbuscular mycorrhiza fungal spore.</title>
        <authorList>
            <person name="Lumyong S."/>
            <person name="Chaiya L."/>
        </authorList>
    </citation>
    <scope>NUCLEOTIDE SEQUENCE [LARGE SCALE GENOMIC DNA]</scope>
    <source>
        <strain evidence="2 3">GLM-1</strain>
    </source>
</reference>
<dbReference type="InterPro" id="IPR004360">
    <property type="entry name" value="Glyas_Fos-R_dOase_dom"/>
</dbReference>
<dbReference type="InterPro" id="IPR029068">
    <property type="entry name" value="Glyas_Bleomycin-R_OHBP_Dase"/>
</dbReference>
<comment type="caution">
    <text evidence="2">The sequence shown here is derived from an EMBL/GenBank/DDBJ whole genome shotgun (WGS) entry which is preliminary data.</text>
</comment>